<dbReference type="AlphaFoldDB" id="G2KSX6"/>
<dbReference type="PANTHER" id="PTHR30070">
    <property type="entry name" value="HEME EXPORTER PROTEIN B"/>
    <property type="match status" value="1"/>
</dbReference>
<dbReference type="Pfam" id="PF03379">
    <property type="entry name" value="CcmB"/>
    <property type="match status" value="1"/>
</dbReference>
<evidence type="ECO:0000256" key="5">
    <source>
        <dbReference type="ARBA" id="ARBA00022448"/>
    </source>
</evidence>
<protein>
    <recommendedName>
        <fullName evidence="4">Heme exporter protein B</fullName>
    </recommendedName>
</protein>
<dbReference type="Proteomes" id="UP000009286">
    <property type="component" value="Chromosome"/>
</dbReference>
<keyword evidence="10 12" id="KW-1133">Transmembrane helix</keyword>
<dbReference type="PRINTS" id="PR01414">
    <property type="entry name" value="CCMBBIOGNSIS"/>
</dbReference>
<dbReference type="InterPro" id="IPR026031">
    <property type="entry name" value="Cyt_c_CcmB_bac"/>
</dbReference>
<organism evidence="13 14">
    <name type="scientific">Micavibrio aeruginosavorus (strain ARL-13)</name>
    <dbReference type="NCBI Taxonomy" id="856793"/>
    <lineage>
        <taxon>Bacteria</taxon>
        <taxon>Pseudomonadati</taxon>
        <taxon>Bdellovibrionota</taxon>
        <taxon>Bdellovibrionia</taxon>
        <taxon>Bdellovibrionales</taxon>
        <taxon>Pseudobdellovibrionaceae</taxon>
        <taxon>Micavibrio</taxon>
    </lineage>
</organism>
<feature type="transmembrane region" description="Helical" evidence="12">
    <location>
        <begin position="20"/>
        <end position="40"/>
    </location>
</feature>
<keyword evidence="8 12" id="KW-0812">Transmembrane</keyword>
<gene>
    <name evidence="13" type="primary">ccmB</name>
    <name evidence="13" type="ordered locus">MICA_1810</name>
</gene>
<evidence type="ECO:0000256" key="9">
    <source>
        <dbReference type="ARBA" id="ARBA00022748"/>
    </source>
</evidence>
<evidence type="ECO:0000256" key="2">
    <source>
        <dbReference type="ARBA" id="ARBA00004429"/>
    </source>
</evidence>
<dbReference type="RefSeq" id="WP_014103344.1">
    <property type="nucleotide sequence ID" value="NC_016026.1"/>
</dbReference>
<feature type="transmembrane region" description="Helical" evidence="12">
    <location>
        <begin position="160"/>
        <end position="184"/>
    </location>
</feature>
<dbReference type="GO" id="GO:1903607">
    <property type="term" value="P:cytochrome c biosynthetic process"/>
    <property type="evidence" value="ECO:0007669"/>
    <property type="project" value="TreeGrafter"/>
</dbReference>
<dbReference type="STRING" id="856793.MICA_1810"/>
<dbReference type="PANTHER" id="PTHR30070:SF1">
    <property type="entry name" value="CYTOCHROME C BIOGENESIS B-RELATED"/>
    <property type="match status" value="1"/>
</dbReference>
<feature type="transmembrane region" description="Helical" evidence="12">
    <location>
        <begin position="196"/>
        <end position="216"/>
    </location>
</feature>
<proteinExistence type="inferred from homology"/>
<comment type="similarity">
    <text evidence="3">Belongs to the CcmB/CycW/HelB family.</text>
</comment>
<reference evidence="13 14" key="1">
    <citation type="journal article" date="2011" name="BMC Genomics">
        <title>Genomic insights into an obligate epibiotic bacterial predator: Micavibrio aeruginosavorus ARL-13.</title>
        <authorList>
            <person name="Wang Z."/>
            <person name="Kadouri D."/>
            <person name="Wu M."/>
        </authorList>
    </citation>
    <scope>NUCLEOTIDE SEQUENCE [LARGE SCALE GENOMIC DNA]</scope>
    <source>
        <strain evidence="13 14">ARL-13</strain>
    </source>
</reference>
<dbReference type="EMBL" id="CP002382">
    <property type="protein sequence ID" value="AEP10121.1"/>
    <property type="molecule type" value="Genomic_DNA"/>
</dbReference>
<evidence type="ECO:0000313" key="13">
    <source>
        <dbReference type="EMBL" id="AEP10121.1"/>
    </source>
</evidence>
<dbReference type="eggNOG" id="COG2386">
    <property type="taxonomic scope" value="Bacteria"/>
</dbReference>
<evidence type="ECO:0000256" key="7">
    <source>
        <dbReference type="ARBA" id="ARBA00022519"/>
    </source>
</evidence>
<keyword evidence="14" id="KW-1185">Reference proteome</keyword>
<comment type="subcellular location">
    <subcellularLocation>
        <location evidence="2">Cell inner membrane</location>
        <topology evidence="2">Multi-pass membrane protein</topology>
    </subcellularLocation>
</comment>
<evidence type="ECO:0000256" key="4">
    <source>
        <dbReference type="ARBA" id="ARBA00016452"/>
    </source>
</evidence>
<keyword evidence="11 12" id="KW-0472">Membrane</keyword>
<keyword evidence="7" id="KW-0997">Cell inner membrane</keyword>
<dbReference type="GO" id="GO:0005886">
    <property type="term" value="C:plasma membrane"/>
    <property type="evidence" value="ECO:0007669"/>
    <property type="project" value="UniProtKB-SubCell"/>
</dbReference>
<name>G2KSX6_MICAA</name>
<dbReference type="NCBIfam" id="TIGR01190">
    <property type="entry name" value="ccmB"/>
    <property type="match status" value="1"/>
</dbReference>
<feature type="transmembrane region" description="Helical" evidence="12">
    <location>
        <begin position="46"/>
        <end position="67"/>
    </location>
</feature>
<dbReference type="InterPro" id="IPR003544">
    <property type="entry name" value="Cyt_c_biogenesis_CcmB"/>
</dbReference>
<evidence type="ECO:0000256" key="12">
    <source>
        <dbReference type="SAM" id="Phobius"/>
    </source>
</evidence>
<dbReference type="KEGG" id="mai:MICA_1810"/>
<sequence length="221" mass="23197">MLPLTATIKRDLTLARRNPARMIAVPTFFILLVTIFPLALGPDPDLLTRIAPGVLMAAALMATLIHLDRLFRDDAEDGTLDAVILSPAPLSLYTAGRIVAHWIVTGLPLLFLCPLMAMILNAPLPFVDSVLGVLLPATLLLTFIGAAVQGLSLGSGLGGVLLAVLALPLYIPVLIFSGAALHLLATEMDATMPMAILWACVALAAPLTPLVTAATLRMARG</sequence>
<evidence type="ECO:0000256" key="10">
    <source>
        <dbReference type="ARBA" id="ARBA00022989"/>
    </source>
</evidence>
<evidence type="ECO:0000256" key="11">
    <source>
        <dbReference type="ARBA" id="ARBA00023136"/>
    </source>
</evidence>
<evidence type="ECO:0000256" key="3">
    <source>
        <dbReference type="ARBA" id="ARBA00010544"/>
    </source>
</evidence>
<evidence type="ECO:0000256" key="1">
    <source>
        <dbReference type="ARBA" id="ARBA00002442"/>
    </source>
</evidence>
<accession>G2KSX6</accession>
<keyword evidence="6" id="KW-1003">Cell membrane</keyword>
<comment type="function">
    <text evidence="1">Required for the export of heme to the periplasm for the biogenesis of c-type cytochromes.</text>
</comment>
<keyword evidence="9" id="KW-0201">Cytochrome c-type biogenesis</keyword>
<feature type="transmembrane region" description="Helical" evidence="12">
    <location>
        <begin position="126"/>
        <end position="148"/>
    </location>
</feature>
<dbReference type="GO" id="GO:0015232">
    <property type="term" value="F:heme transmembrane transporter activity"/>
    <property type="evidence" value="ECO:0007669"/>
    <property type="project" value="InterPro"/>
</dbReference>
<dbReference type="GO" id="GO:0017004">
    <property type="term" value="P:cytochrome complex assembly"/>
    <property type="evidence" value="ECO:0007669"/>
    <property type="project" value="UniProtKB-KW"/>
</dbReference>
<evidence type="ECO:0000313" key="14">
    <source>
        <dbReference type="Proteomes" id="UP000009286"/>
    </source>
</evidence>
<evidence type="ECO:0000256" key="8">
    <source>
        <dbReference type="ARBA" id="ARBA00022692"/>
    </source>
</evidence>
<dbReference type="HOGENOM" id="CLU_079069_1_0_5"/>
<evidence type="ECO:0000256" key="6">
    <source>
        <dbReference type="ARBA" id="ARBA00022475"/>
    </source>
</evidence>
<dbReference type="OrthoDB" id="9812915at2"/>
<feature type="transmembrane region" description="Helical" evidence="12">
    <location>
        <begin position="99"/>
        <end position="120"/>
    </location>
</feature>
<dbReference type="PIRSF" id="PIRSF002764">
    <property type="entry name" value="CcmB"/>
    <property type="match status" value="1"/>
</dbReference>
<keyword evidence="5" id="KW-0813">Transport</keyword>